<dbReference type="PANTHER" id="PTHR12135">
    <property type="entry name" value="DNA REPAIR PROTEIN XP-C / RAD4"/>
    <property type="match status" value="1"/>
</dbReference>
<feature type="domain" description="Rad4/PNGase transglutaminase-like fold" evidence="2">
    <location>
        <begin position="34"/>
        <end position="107"/>
    </location>
</feature>
<evidence type="ECO:0000256" key="1">
    <source>
        <dbReference type="SAM" id="MobiDB-lite"/>
    </source>
</evidence>
<name>A0AAN8FNY5_TRICO</name>
<dbReference type="Gene3D" id="3.90.260.10">
    <property type="entry name" value="Transglutaminase-like"/>
    <property type="match status" value="1"/>
</dbReference>
<protein>
    <recommendedName>
        <fullName evidence="2">Rad4/PNGase transglutaminase-like fold domain-containing protein</fullName>
    </recommendedName>
</protein>
<dbReference type="InterPro" id="IPR036985">
    <property type="entry name" value="Transglutaminase-like_sf"/>
</dbReference>
<evidence type="ECO:0000313" key="4">
    <source>
        <dbReference type="Proteomes" id="UP001331761"/>
    </source>
</evidence>
<dbReference type="InterPro" id="IPR038765">
    <property type="entry name" value="Papain-like_cys_pep_sf"/>
</dbReference>
<dbReference type="Pfam" id="PF03835">
    <property type="entry name" value="Rad4"/>
    <property type="match status" value="1"/>
</dbReference>
<reference evidence="3 4" key="1">
    <citation type="submission" date="2019-10" db="EMBL/GenBank/DDBJ databases">
        <title>Assembly and Annotation for the nematode Trichostrongylus colubriformis.</title>
        <authorList>
            <person name="Martin J."/>
        </authorList>
    </citation>
    <scope>NUCLEOTIDE SEQUENCE [LARGE SCALE GENOMIC DNA]</scope>
    <source>
        <strain evidence="3">G859</strain>
        <tissue evidence="3">Whole worm</tissue>
    </source>
</reference>
<comment type="caution">
    <text evidence="3">The sequence shown here is derived from an EMBL/GenBank/DDBJ whole genome shotgun (WGS) entry which is preliminary data.</text>
</comment>
<dbReference type="GO" id="GO:0071942">
    <property type="term" value="C:XPC complex"/>
    <property type="evidence" value="ECO:0007669"/>
    <property type="project" value="TreeGrafter"/>
</dbReference>
<dbReference type="PANTHER" id="PTHR12135:SF0">
    <property type="entry name" value="DNA REPAIR PROTEIN COMPLEMENTING XP-C CELLS"/>
    <property type="match status" value="1"/>
</dbReference>
<evidence type="ECO:0000259" key="2">
    <source>
        <dbReference type="Pfam" id="PF03835"/>
    </source>
</evidence>
<dbReference type="GO" id="GO:0006298">
    <property type="term" value="P:mismatch repair"/>
    <property type="evidence" value="ECO:0007669"/>
    <property type="project" value="TreeGrafter"/>
</dbReference>
<dbReference type="InterPro" id="IPR018325">
    <property type="entry name" value="Rad4/PNGase_transGLS-fold"/>
</dbReference>
<feature type="region of interest" description="Disordered" evidence="1">
    <location>
        <begin position="33"/>
        <end position="57"/>
    </location>
</feature>
<dbReference type="EMBL" id="WIXE01015235">
    <property type="protein sequence ID" value="KAK5973633.1"/>
    <property type="molecule type" value="Genomic_DNA"/>
</dbReference>
<dbReference type="SUPFAM" id="SSF54001">
    <property type="entry name" value="Cysteine proteinases"/>
    <property type="match status" value="1"/>
</dbReference>
<feature type="compositionally biased region" description="Low complexity" evidence="1">
    <location>
        <begin position="33"/>
        <end position="43"/>
    </location>
</feature>
<keyword evidence="4" id="KW-1185">Reference proteome</keyword>
<dbReference type="GO" id="GO:0005737">
    <property type="term" value="C:cytoplasm"/>
    <property type="evidence" value="ECO:0007669"/>
    <property type="project" value="TreeGrafter"/>
</dbReference>
<dbReference type="GO" id="GO:0003684">
    <property type="term" value="F:damaged DNA binding"/>
    <property type="evidence" value="ECO:0007669"/>
    <property type="project" value="InterPro"/>
</dbReference>
<dbReference type="AlphaFoldDB" id="A0AAN8FNY5"/>
<dbReference type="GO" id="GO:0000111">
    <property type="term" value="C:nucleotide-excision repair factor 2 complex"/>
    <property type="evidence" value="ECO:0007669"/>
    <property type="project" value="TreeGrafter"/>
</dbReference>
<dbReference type="GO" id="GO:0006289">
    <property type="term" value="P:nucleotide-excision repair"/>
    <property type="evidence" value="ECO:0007669"/>
    <property type="project" value="InterPro"/>
</dbReference>
<dbReference type="Proteomes" id="UP001331761">
    <property type="component" value="Unassembled WGS sequence"/>
</dbReference>
<evidence type="ECO:0000313" key="3">
    <source>
        <dbReference type="EMBL" id="KAK5973633.1"/>
    </source>
</evidence>
<organism evidence="3 4">
    <name type="scientific">Trichostrongylus colubriformis</name>
    <name type="common">Black scour worm</name>
    <dbReference type="NCBI Taxonomy" id="6319"/>
    <lineage>
        <taxon>Eukaryota</taxon>
        <taxon>Metazoa</taxon>
        <taxon>Ecdysozoa</taxon>
        <taxon>Nematoda</taxon>
        <taxon>Chromadorea</taxon>
        <taxon>Rhabditida</taxon>
        <taxon>Rhabditina</taxon>
        <taxon>Rhabditomorpha</taxon>
        <taxon>Strongyloidea</taxon>
        <taxon>Trichostrongylidae</taxon>
        <taxon>Trichostrongylus</taxon>
    </lineage>
</organism>
<gene>
    <name evidence="3" type="ORF">GCK32_017055</name>
</gene>
<proteinExistence type="predicted"/>
<dbReference type="InterPro" id="IPR004583">
    <property type="entry name" value="DNA_repair_Rad4"/>
</dbReference>
<dbReference type="GO" id="GO:0003697">
    <property type="term" value="F:single-stranded DNA binding"/>
    <property type="evidence" value="ECO:0007669"/>
    <property type="project" value="TreeGrafter"/>
</dbReference>
<sequence length="198" mass="22527">MGCTARICVSIQPIPRKWDESVLKWIAKMRDGSSSSSVTSQTNKKGKGTSKKNSTSGSDRNYWIEYWDKKQKRWICVDPFRATVDEPSTVVENVTKPMVYVLAIDAGKLMLILLRNLFNDRRWRPRHYSSICSRLLASRISPASNQSGLDCTYLEKEIDSIQQKEGQARGCRRSKGSRQETVANYLVRVQKSSTVGRT</sequence>
<accession>A0AAN8FNY5</accession>